<sequence length="184" mass="20494">MAEPLMMGQYHDAVISALKKISWVRDADAYPEKNIPRFTGLTTPAVYFTINSWEQGGGNEGQLQVSLSCDLFVVVDSEGASASKPEIFLRTAAADITQWIDGQQFGISHIEPAEFISAERDEFDPRMDDYLVWRISYAQSAAFGADPFAPSGVPLRKVWLGESPDVGRAHVDDYRLIWESESDE</sequence>
<protein>
    <recommendedName>
        <fullName evidence="3">DUF3168 domain-containing protein</fullName>
    </recommendedName>
</protein>
<gene>
    <name evidence="1" type="ORF">D9O29_01420</name>
</gene>
<accession>A0ABY3LKX8</accession>
<evidence type="ECO:0000313" key="2">
    <source>
        <dbReference type="Proteomes" id="UP000426772"/>
    </source>
</evidence>
<reference evidence="1 2" key="1">
    <citation type="submission" date="2018-10" db="EMBL/GenBank/DDBJ databases">
        <title>Draft genome sequence of Pantoea vagans isolated from corpses of the sugarcane aphid Melanaphis sacchari Zehntner.</title>
        <authorList>
            <person name="Toledo E."/>
            <person name="Pena G."/>
            <person name="Lozano L."/>
        </authorList>
    </citation>
    <scope>NUCLEOTIDE SEQUENCE [LARGE SCALE GENOMIC DNA]</scope>
    <source>
        <strain evidence="1 2">ET-90</strain>
    </source>
</reference>
<organism evidence="1 2">
    <name type="scientific">Pantoea vagans</name>
    <dbReference type="NCBI Taxonomy" id="470934"/>
    <lineage>
        <taxon>Bacteria</taxon>
        <taxon>Pseudomonadati</taxon>
        <taxon>Pseudomonadota</taxon>
        <taxon>Gammaproteobacteria</taxon>
        <taxon>Enterobacterales</taxon>
        <taxon>Erwiniaceae</taxon>
        <taxon>Pantoea</taxon>
    </lineage>
</organism>
<evidence type="ECO:0000313" key="1">
    <source>
        <dbReference type="EMBL" id="TXL80787.1"/>
    </source>
</evidence>
<keyword evidence="2" id="KW-1185">Reference proteome</keyword>
<comment type="caution">
    <text evidence="1">The sequence shown here is derived from an EMBL/GenBank/DDBJ whole genome shotgun (WGS) entry which is preliminary data.</text>
</comment>
<dbReference type="EMBL" id="RCNL01000001">
    <property type="protein sequence ID" value="TXL80787.1"/>
    <property type="molecule type" value="Genomic_DNA"/>
</dbReference>
<evidence type="ECO:0008006" key="3">
    <source>
        <dbReference type="Google" id="ProtNLM"/>
    </source>
</evidence>
<name>A0ABY3LKX8_9GAMM</name>
<dbReference type="Proteomes" id="UP000426772">
    <property type="component" value="Unassembled WGS sequence"/>
</dbReference>
<dbReference type="RefSeq" id="WP_147788344.1">
    <property type="nucleotide sequence ID" value="NZ_RCNL01000001.1"/>
</dbReference>
<proteinExistence type="predicted"/>